<dbReference type="AlphaFoldDB" id="G2Y388"/>
<evidence type="ECO:0000313" key="1">
    <source>
        <dbReference type="EMBL" id="CCD47128.1"/>
    </source>
</evidence>
<proteinExistence type="predicted"/>
<dbReference type="Proteomes" id="UP000008177">
    <property type="component" value="Unplaced contigs"/>
</dbReference>
<evidence type="ECO:0000313" key="2">
    <source>
        <dbReference type="Proteomes" id="UP000008177"/>
    </source>
</evidence>
<dbReference type="EMBL" id="FQ790286">
    <property type="protein sequence ID" value="CCD47128.1"/>
    <property type="molecule type" value="Genomic_DNA"/>
</dbReference>
<accession>G2Y388</accession>
<reference evidence="2" key="1">
    <citation type="journal article" date="2011" name="PLoS Genet.">
        <title>Genomic analysis of the necrotrophic fungal pathogens Sclerotinia sclerotiorum and Botrytis cinerea.</title>
        <authorList>
            <person name="Amselem J."/>
            <person name="Cuomo C.A."/>
            <person name="van Kan J.A."/>
            <person name="Viaud M."/>
            <person name="Benito E.P."/>
            <person name="Couloux A."/>
            <person name="Coutinho P.M."/>
            <person name="de Vries R.P."/>
            <person name="Dyer P.S."/>
            <person name="Fillinger S."/>
            <person name="Fournier E."/>
            <person name="Gout L."/>
            <person name="Hahn M."/>
            <person name="Kohn L."/>
            <person name="Lapalu N."/>
            <person name="Plummer K.M."/>
            <person name="Pradier J.M."/>
            <person name="Quevillon E."/>
            <person name="Sharon A."/>
            <person name="Simon A."/>
            <person name="ten Have A."/>
            <person name="Tudzynski B."/>
            <person name="Tudzynski P."/>
            <person name="Wincker P."/>
            <person name="Andrew M."/>
            <person name="Anthouard V."/>
            <person name="Beever R.E."/>
            <person name="Beffa R."/>
            <person name="Benoit I."/>
            <person name="Bouzid O."/>
            <person name="Brault B."/>
            <person name="Chen Z."/>
            <person name="Choquer M."/>
            <person name="Collemare J."/>
            <person name="Cotton P."/>
            <person name="Danchin E.G."/>
            <person name="Da Silva C."/>
            <person name="Gautier A."/>
            <person name="Giraud C."/>
            <person name="Giraud T."/>
            <person name="Gonzalez C."/>
            <person name="Grossetete S."/>
            <person name="Guldener U."/>
            <person name="Henrissat B."/>
            <person name="Howlett B.J."/>
            <person name="Kodira C."/>
            <person name="Kretschmer M."/>
            <person name="Lappartient A."/>
            <person name="Leroch M."/>
            <person name="Levis C."/>
            <person name="Mauceli E."/>
            <person name="Neuveglise C."/>
            <person name="Oeser B."/>
            <person name="Pearson M."/>
            <person name="Poulain J."/>
            <person name="Poussereau N."/>
            <person name="Quesneville H."/>
            <person name="Rascle C."/>
            <person name="Schumacher J."/>
            <person name="Segurens B."/>
            <person name="Sexton A."/>
            <person name="Silva E."/>
            <person name="Sirven C."/>
            <person name="Soanes D.M."/>
            <person name="Talbot N.J."/>
            <person name="Templeton M."/>
            <person name="Yandava C."/>
            <person name="Yarden O."/>
            <person name="Zeng Q."/>
            <person name="Rollins J.A."/>
            <person name="Lebrun M.H."/>
            <person name="Dickman M."/>
        </authorList>
    </citation>
    <scope>NUCLEOTIDE SEQUENCE [LARGE SCALE GENOMIC DNA]</scope>
    <source>
        <strain evidence="2">T4</strain>
    </source>
</reference>
<gene>
    <name evidence="1" type="ORF">BofuT4_uP002870.1</name>
</gene>
<sequence>MSRASSVVGLQATGNAFLITLSFCSRLALWHSGTLALWHSGTHTYSSLVIGIHN</sequence>
<organism evidence="1 2">
    <name type="scientific">Botryotinia fuckeliana (strain T4)</name>
    <name type="common">Noble rot fungus</name>
    <name type="synonym">Botrytis cinerea</name>
    <dbReference type="NCBI Taxonomy" id="999810"/>
    <lineage>
        <taxon>Eukaryota</taxon>
        <taxon>Fungi</taxon>
        <taxon>Dikarya</taxon>
        <taxon>Ascomycota</taxon>
        <taxon>Pezizomycotina</taxon>
        <taxon>Leotiomycetes</taxon>
        <taxon>Helotiales</taxon>
        <taxon>Sclerotiniaceae</taxon>
        <taxon>Botrytis</taxon>
    </lineage>
</organism>
<dbReference type="InParanoid" id="G2Y388"/>
<protein>
    <submittedName>
        <fullName evidence="1">Uncharacterized protein</fullName>
    </submittedName>
</protein>
<dbReference type="HOGENOM" id="CLU_3050060_0_0_1"/>
<name>G2Y388_BOTF4</name>